<proteinExistence type="predicted"/>
<accession>A0ABP1B0P3</accession>
<dbReference type="EMBL" id="OZ023719">
    <property type="protein sequence ID" value="CAK9868342.1"/>
    <property type="molecule type" value="Genomic_DNA"/>
</dbReference>
<name>A0ABP1B0P3_9BRYO</name>
<reference evidence="1" key="1">
    <citation type="submission" date="2024-03" db="EMBL/GenBank/DDBJ databases">
        <authorList>
            <consortium name="ELIXIR-Norway"/>
            <consortium name="Elixir Norway"/>
        </authorList>
    </citation>
    <scope>NUCLEOTIDE SEQUENCE</scope>
</reference>
<dbReference type="Proteomes" id="UP001497522">
    <property type="component" value="Chromosome 18"/>
</dbReference>
<sequence length="74" mass="8557">MSDEFFQSVVGYYRASCGIRVRKPVPGCMLKLSYFRGMFVVVTLSMWRWGDWWSDLPRSLDGDHTLLGYSHSSS</sequence>
<gene>
    <name evidence="1" type="ORF">CSSPJE1EN2_LOCUS11301</name>
</gene>
<evidence type="ECO:0000313" key="1">
    <source>
        <dbReference type="EMBL" id="CAK9868342.1"/>
    </source>
</evidence>
<protein>
    <submittedName>
        <fullName evidence="1">Uncharacterized protein</fullName>
    </submittedName>
</protein>
<evidence type="ECO:0000313" key="2">
    <source>
        <dbReference type="Proteomes" id="UP001497522"/>
    </source>
</evidence>
<keyword evidence="2" id="KW-1185">Reference proteome</keyword>
<organism evidence="1 2">
    <name type="scientific">Sphagnum jensenii</name>
    <dbReference type="NCBI Taxonomy" id="128206"/>
    <lineage>
        <taxon>Eukaryota</taxon>
        <taxon>Viridiplantae</taxon>
        <taxon>Streptophyta</taxon>
        <taxon>Embryophyta</taxon>
        <taxon>Bryophyta</taxon>
        <taxon>Sphagnophytina</taxon>
        <taxon>Sphagnopsida</taxon>
        <taxon>Sphagnales</taxon>
        <taxon>Sphagnaceae</taxon>
        <taxon>Sphagnum</taxon>
    </lineage>
</organism>